<organism evidence="4 5">
    <name type="scientific">Dyella agri</name>
    <dbReference type="NCBI Taxonomy" id="1926869"/>
    <lineage>
        <taxon>Bacteria</taxon>
        <taxon>Pseudomonadati</taxon>
        <taxon>Pseudomonadota</taxon>
        <taxon>Gammaproteobacteria</taxon>
        <taxon>Lysobacterales</taxon>
        <taxon>Rhodanobacteraceae</taxon>
        <taxon>Dyella</taxon>
    </lineage>
</organism>
<name>A0ABW8KBC1_9GAMM</name>
<dbReference type="Proteomes" id="UP001620397">
    <property type="component" value="Unassembled WGS sequence"/>
</dbReference>
<dbReference type="InterPro" id="IPR006680">
    <property type="entry name" value="Amidohydro-rel"/>
</dbReference>
<reference evidence="4 5" key="1">
    <citation type="submission" date="2020-10" db="EMBL/GenBank/DDBJ databases">
        <title>Phylogeny of dyella-like bacteria.</title>
        <authorList>
            <person name="Fu J."/>
        </authorList>
    </citation>
    <scope>NUCLEOTIDE SEQUENCE [LARGE SCALE GENOMIC DNA]</scope>
    <source>
        <strain evidence="4 5">DKC-1</strain>
    </source>
</reference>
<dbReference type="EMBL" id="JADIKL010000001">
    <property type="protein sequence ID" value="MFK2929361.1"/>
    <property type="molecule type" value="Genomic_DNA"/>
</dbReference>
<evidence type="ECO:0000313" key="5">
    <source>
        <dbReference type="Proteomes" id="UP001620397"/>
    </source>
</evidence>
<dbReference type="SUPFAM" id="SSF51556">
    <property type="entry name" value="Metallo-dependent hydrolases"/>
    <property type="match status" value="1"/>
</dbReference>
<dbReference type="Gene3D" id="3.20.20.140">
    <property type="entry name" value="Metal-dependent hydrolases"/>
    <property type="match status" value="1"/>
</dbReference>
<accession>A0ABW8KBC1</accession>
<evidence type="ECO:0000256" key="2">
    <source>
        <dbReference type="SAM" id="MobiDB-lite"/>
    </source>
</evidence>
<feature type="region of interest" description="Disordered" evidence="2">
    <location>
        <begin position="1"/>
        <end position="23"/>
    </location>
</feature>
<evidence type="ECO:0000313" key="4">
    <source>
        <dbReference type="EMBL" id="MFK2929361.1"/>
    </source>
</evidence>
<evidence type="ECO:0000256" key="1">
    <source>
        <dbReference type="ARBA" id="ARBA00023239"/>
    </source>
</evidence>
<protein>
    <submittedName>
        <fullName evidence="4">Amidohydrolase</fullName>
    </submittedName>
</protein>
<keyword evidence="1" id="KW-0456">Lyase</keyword>
<dbReference type="InterPro" id="IPR032466">
    <property type="entry name" value="Metal_Hydrolase"/>
</dbReference>
<feature type="domain" description="Amidohydrolase-related" evidence="3">
    <location>
        <begin position="96"/>
        <end position="431"/>
    </location>
</feature>
<dbReference type="PANTHER" id="PTHR21240">
    <property type="entry name" value="2-AMINO-3-CARBOXYLMUCONATE-6-SEMIALDEHYDE DECARBOXYLASE"/>
    <property type="match status" value="1"/>
</dbReference>
<dbReference type="PANTHER" id="PTHR21240:SF28">
    <property type="entry name" value="ISO-OROTATE DECARBOXYLASE (EUROFUNG)"/>
    <property type="match status" value="1"/>
</dbReference>
<gene>
    <name evidence="4" type="ORF">ISP14_01020</name>
</gene>
<dbReference type="InterPro" id="IPR032465">
    <property type="entry name" value="ACMSD"/>
</dbReference>
<comment type="caution">
    <text evidence="4">The sequence shown here is derived from an EMBL/GenBank/DDBJ whole genome shotgun (WGS) entry which is preliminary data.</text>
</comment>
<sequence length="435" mass="49242">MVSRKHPPLTSILSPEGRGGERKKRVIRLNRTHQKSCLCCAPPTGAGTVRIEASSKNPLQTAPDASKGELRLKDFKPRSMLRVPQTHIERPRFPVIDVHAHLTWSKNVRSGVSVGDEITVFTTPEALLPVMDRKGVRTLVNLTGGVGKGLEESIRLFDQAAPGRFLTLTEPSFALFPEPDYPQRQADAIEHARRVGARGLKLLKTLGLYLRERIDEGPLVGVDDRRFDQMWEACAAHDMPVFLHVSDPEAFFLPTDGENERYEELANHPDWSFYGPEFPSHQELIEARNRMIARHPNTTFVLLHVGNNAENLAAVEDCLARFPNTLVDISARIGELGRQPRIAQRFFDRYQDRILFGTDAVPSPWGDDVPQQLFGDELYEIYYRFLETEDEYFDYAPSPVPPQGRWSIYGLNLPDAVLRKVYHDNAARLLHILPA</sequence>
<proteinExistence type="predicted"/>
<evidence type="ECO:0000259" key="3">
    <source>
        <dbReference type="Pfam" id="PF04909"/>
    </source>
</evidence>
<dbReference type="Pfam" id="PF04909">
    <property type="entry name" value="Amidohydro_2"/>
    <property type="match status" value="1"/>
</dbReference>
<keyword evidence="5" id="KW-1185">Reference proteome</keyword>